<dbReference type="SUPFAM" id="SSF55729">
    <property type="entry name" value="Acyl-CoA N-acyltransferases (Nat)"/>
    <property type="match status" value="1"/>
</dbReference>
<dbReference type="Gene3D" id="3.40.630.30">
    <property type="match status" value="1"/>
</dbReference>
<comment type="caution">
    <text evidence="2">The sequence shown here is derived from an EMBL/GenBank/DDBJ whole genome shotgun (WGS) entry which is preliminary data.</text>
</comment>
<feature type="region of interest" description="Disordered" evidence="1">
    <location>
        <begin position="151"/>
        <end position="179"/>
    </location>
</feature>
<dbReference type="Proteomes" id="UP001221413">
    <property type="component" value="Unassembled WGS sequence"/>
</dbReference>
<accession>A0AAD6IWY1</accession>
<dbReference type="EMBL" id="JAQGDS010000005">
    <property type="protein sequence ID" value="KAJ6260173.1"/>
    <property type="molecule type" value="Genomic_DNA"/>
</dbReference>
<dbReference type="InterPro" id="IPR015421">
    <property type="entry name" value="PyrdxlP-dep_Trfase_major"/>
</dbReference>
<gene>
    <name evidence="2" type="ORF">Dda_4396</name>
</gene>
<dbReference type="SUPFAM" id="SSF53383">
    <property type="entry name" value="PLP-dependent transferases"/>
    <property type="match status" value="1"/>
</dbReference>
<dbReference type="AlphaFoldDB" id="A0AAD6IWY1"/>
<sequence length="736" mass="82405">MYRKDIVPKSPSDRFAVREATMDDIQALTQLWYDSYNNSNTFWEVMTPDDPITRRWWDGVWAMGIEAGPTKIATAVVEDLENDKRLVAMGRLNVAQADGSQADYFMPEYPTTWDPQLTENFWGAMAKARKEIMGNRPHWYLKLSTTVVETFETGGESDEESSNNGSPPTTAAGNLTPGLRADDNRIIRTIFRASQTQWVDDPIITQWRNPEHRVHDVLARVDDLYQAWTSVSKSSFYPFADPLWLQTCGAVGKASLPWHSNQVGMPDDIDTSWPFHFKIFEQELVRKKGARVGDSSASGYVAQSSEANCWCIRALQQELREKSTSKPILVYDNFDEVTIHSARTFFGLESYRVSLSANVVDTCRDLMAMTREGNQQRPVIFAATMASRDGRCDNLDIICWFSKKIPLVLHVDASRNFDYITTLSDATRKRLGIKRLTLSKSLFQPLELRDDSVAAHTIVAGGADHTEVSFGIGLKPASLGDNQMHPRVAYIRGPDSTLSGSRDSLPPLIMALQEIRFGRRGFQEIYEKLAEIRMSLLQAFEVMGVEVHTPPYSLDIIFKSSSCSEERKAHLKSLGGVETRAGDIMIAIQPSVKRSDLLSIMSAISPDARLTALKRVLANAALNFEGSDFSRAYRVPQSVVDALRMTVESWKIQTRSAAGYPLHMGSCSALGPIVGKFLDVTIPTEWLKIEGDKLLDTRMRAFGLHDSGHNKAYQSQFKAAFTNGSTMGNRMAFTPR</sequence>
<organism evidence="2 3">
    <name type="scientific">Drechslerella dactyloides</name>
    <name type="common">Nematode-trapping fungus</name>
    <name type="synonym">Arthrobotrys dactyloides</name>
    <dbReference type="NCBI Taxonomy" id="74499"/>
    <lineage>
        <taxon>Eukaryota</taxon>
        <taxon>Fungi</taxon>
        <taxon>Dikarya</taxon>
        <taxon>Ascomycota</taxon>
        <taxon>Pezizomycotina</taxon>
        <taxon>Orbiliomycetes</taxon>
        <taxon>Orbiliales</taxon>
        <taxon>Orbiliaceae</taxon>
        <taxon>Drechslerella</taxon>
    </lineage>
</organism>
<evidence type="ECO:0000313" key="3">
    <source>
        <dbReference type="Proteomes" id="UP001221413"/>
    </source>
</evidence>
<evidence type="ECO:0000313" key="2">
    <source>
        <dbReference type="EMBL" id="KAJ6260173.1"/>
    </source>
</evidence>
<dbReference type="Gene3D" id="3.40.640.10">
    <property type="entry name" value="Type I PLP-dependent aspartate aminotransferase-like (Major domain)"/>
    <property type="match status" value="1"/>
</dbReference>
<proteinExistence type="predicted"/>
<protein>
    <submittedName>
        <fullName evidence="2">Uncharacterized protein</fullName>
    </submittedName>
</protein>
<name>A0AAD6IWY1_DREDA</name>
<reference evidence="2" key="1">
    <citation type="submission" date="2023-01" db="EMBL/GenBank/DDBJ databases">
        <title>The chitinases involved in constricting ring structure development in the nematode-trapping fungus Drechslerella dactyloides.</title>
        <authorList>
            <person name="Wang R."/>
            <person name="Zhang L."/>
            <person name="Tang P."/>
            <person name="Li S."/>
            <person name="Liang L."/>
        </authorList>
    </citation>
    <scope>NUCLEOTIDE SEQUENCE</scope>
    <source>
        <strain evidence="2">YMF1.00031</strain>
    </source>
</reference>
<evidence type="ECO:0000256" key="1">
    <source>
        <dbReference type="SAM" id="MobiDB-lite"/>
    </source>
</evidence>
<dbReference type="InterPro" id="IPR016181">
    <property type="entry name" value="Acyl_CoA_acyltransferase"/>
</dbReference>
<dbReference type="InterPro" id="IPR015424">
    <property type="entry name" value="PyrdxlP-dep_Trfase"/>
</dbReference>
<keyword evidence="3" id="KW-1185">Reference proteome</keyword>